<evidence type="ECO:0000256" key="7">
    <source>
        <dbReference type="ARBA" id="ARBA00022827"/>
    </source>
</evidence>
<accession>A0ABN3IDD7</accession>
<proteinExistence type="predicted"/>
<keyword evidence="4" id="KW-0285">Flavoprotein</keyword>
<dbReference type="InterPro" id="IPR003374">
    <property type="entry name" value="ApbE-like_sf"/>
</dbReference>
<keyword evidence="6" id="KW-0479">Metal-binding</keyword>
<comment type="catalytic activity">
    <reaction evidence="10">
        <text>L-threonyl-[protein] + FAD = FMN-L-threonyl-[protein] + AMP + H(+)</text>
        <dbReference type="Rhea" id="RHEA:36847"/>
        <dbReference type="Rhea" id="RHEA-COMP:11060"/>
        <dbReference type="Rhea" id="RHEA-COMP:11061"/>
        <dbReference type="ChEBI" id="CHEBI:15378"/>
        <dbReference type="ChEBI" id="CHEBI:30013"/>
        <dbReference type="ChEBI" id="CHEBI:57692"/>
        <dbReference type="ChEBI" id="CHEBI:74257"/>
        <dbReference type="ChEBI" id="CHEBI:456215"/>
        <dbReference type="EC" id="2.7.1.180"/>
    </reaction>
</comment>
<evidence type="ECO:0000256" key="1">
    <source>
        <dbReference type="ARBA" id="ARBA00001946"/>
    </source>
</evidence>
<keyword evidence="8" id="KW-0460">Magnesium</keyword>
<reference evidence="12 13" key="1">
    <citation type="journal article" date="2019" name="Int. J. Syst. Evol. Microbiol.">
        <title>The Global Catalogue of Microorganisms (GCM) 10K type strain sequencing project: providing services to taxonomists for standard genome sequencing and annotation.</title>
        <authorList>
            <consortium name="The Broad Institute Genomics Platform"/>
            <consortium name="The Broad Institute Genome Sequencing Center for Infectious Disease"/>
            <person name="Wu L."/>
            <person name="Ma J."/>
        </authorList>
    </citation>
    <scope>NUCLEOTIDE SEQUENCE [LARGE SCALE GENOMIC DNA]</scope>
    <source>
        <strain evidence="12 13">JCM 3325</strain>
    </source>
</reference>
<dbReference type="Pfam" id="PF02424">
    <property type="entry name" value="ApbE"/>
    <property type="match status" value="2"/>
</dbReference>
<keyword evidence="7" id="KW-0274">FAD</keyword>
<gene>
    <name evidence="12" type="ORF">GCM10010191_06190</name>
</gene>
<evidence type="ECO:0000256" key="4">
    <source>
        <dbReference type="ARBA" id="ARBA00022630"/>
    </source>
</evidence>
<evidence type="ECO:0000256" key="11">
    <source>
        <dbReference type="SAM" id="MobiDB-lite"/>
    </source>
</evidence>
<dbReference type="EC" id="2.7.1.180" evidence="2"/>
<feature type="region of interest" description="Disordered" evidence="11">
    <location>
        <begin position="245"/>
        <end position="291"/>
    </location>
</feature>
<dbReference type="SUPFAM" id="SSF143631">
    <property type="entry name" value="ApbE-like"/>
    <property type="match status" value="1"/>
</dbReference>
<dbReference type="InterPro" id="IPR024932">
    <property type="entry name" value="ApbE"/>
</dbReference>
<keyword evidence="13" id="KW-1185">Reference proteome</keyword>
<evidence type="ECO:0000313" key="12">
    <source>
        <dbReference type="EMBL" id="GAA2401653.1"/>
    </source>
</evidence>
<dbReference type="PANTHER" id="PTHR30040">
    <property type="entry name" value="THIAMINE BIOSYNTHESIS LIPOPROTEIN APBE"/>
    <property type="match status" value="1"/>
</dbReference>
<evidence type="ECO:0000256" key="6">
    <source>
        <dbReference type="ARBA" id="ARBA00022723"/>
    </source>
</evidence>
<evidence type="ECO:0000256" key="5">
    <source>
        <dbReference type="ARBA" id="ARBA00022679"/>
    </source>
</evidence>
<dbReference type="EMBL" id="BAAARW010000002">
    <property type="protein sequence ID" value="GAA2401653.1"/>
    <property type="molecule type" value="Genomic_DNA"/>
</dbReference>
<protein>
    <recommendedName>
        <fullName evidence="3">FAD:protein FMN transferase</fullName>
        <ecNumber evidence="2">2.7.1.180</ecNumber>
    </recommendedName>
    <alternativeName>
        <fullName evidence="9">Flavin transferase</fullName>
    </alternativeName>
</protein>
<organism evidence="12 13">
    <name type="scientific">Actinomadura vinacea</name>
    <dbReference type="NCBI Taxonomy" id="115336"/>
    <lineage>
        <taxon>Bacteria</taxon>
        <taxon>Bacillati</taxon>
        <taxon>Actinomycetota</taxon>
        <taxon>Actinomycetes</taxon>
        <taxon>Streptosporangiales</taxon>
        <taxon>Thermomonosporaceae</taxon>
        <taxon>Actinomadura</taxon>
    </lineage>
</organism>
<evidence type="ECO:0000256" key="8">
    <source>
        <dbReference type="ARBA" id="ARBA00022842"/>
    </source>
</evidence>
<dbReference type="Proteomes" id="UP001501231">
    <property type="component" value="Unassembled WGS sequence"/>
</dbReference>
<dbReference type="PANTHER" id="PTHR30040:SF2">
    <property type="entry name" value="FAD:PROTEIN FMN TRANSFERASE"/>
    <property type="match status" value="1"/>
</dbReference>
<name>A0ABN3IDD7_9ACTN</name>
<evidence type="ECO:0000256" key="9">
    <source>
        <dbReference type="ARBA" id="ARBA00031306"/>
    </source>
</evidence>
<dbReference type="Gene3D" id="3.10.520.10">
    <property type="entry name" value="ApbE-like domains"/>
    <property type="match status" value="2"/>
</dbReference>
<evidence type="ECO:0000256" key="10">
    <source>
        <dbReference type="ARBA" id="ARBA00048540"/>
    </source>
</evidence>
<evidence type="ECO:0000256" key="2">
    <source>
        <dbReference type="ARBA" id="ARBA00011955"/>
    </source>
</evidence>
<keyword evidence="5" id="KW-0808">Transferase</keyword>
<evidence type="ECO:0000256" key="3">
    <source>
        <dbReference type="ARBA" id="ARBA00016337"/>
    </source>
</evidence>
<comment type="cofactor">
    <cofactor evidence="1">
        <name>Mg(2+)</name>
        <dbReference type="ChEBI" id="CHEBI:18420"/>
    </cofactor>
</comment>
<evidence type="ECO:0000313" key="13">
    <source>
        <dbReference type="Proteomes" id="UP001501231"/>
    </source>
</evidence>
<dbReference type="RefSeq" id="WP_344586805.1">
    <property type="nucleotide sequence ID" value="NZ_BAAARW010000002.1"/>
</dbReference>
<sequence length="305" mass="32516">MYHIEHVMGTAVTIDIADLLPSRTLADLVEQTCDWLHEVDRRFSTYRADSEVSRLDAGELAVADCSPDTRAVLDACASLHRRTGGHFDARASGRLDPSGYVKGWSVEVASARLARAGSLNHCVNAGGDIRCRGRSPSGGAWRVGVRHPWEHDKVAWVLAATDLAIATSGTYERGHHVIDPHSGEPARALRSVTVTGPDLALADAYATAAMAMGADGLLWLARLADDSGYQSAAVTRDGHAYRSDRFPVIEDGTADEPPARDPRKAVPCTSSSSSSSPWLWPPGSAWRSPSASVVAEIGQERLGAG</sequence>
<comment type="caution">
    <text evidence="12">The sequence shown here is derived from an EMBL/GenBank/DDBJ whole genome shotgun (WGS) entry which is preliminary data.</text>
</comment>